<evidence type="ECO:0000313" key="8">
    <source>
        <dbReference type="Proteomes" id="UP000237839"/>
    </source>
</evidence>
<dbReference type="InterPro" id="IPR005467">
    <property type="entry name" value="His_kinase_dom"/>
</dbReference>
<dbReference type="SUPFAM" id="SSF47384">
    <property type="entry name" value="Homodimeric domain of signal transducing histidine kinase"/>
    <property type="match status" value="1"/>
</dbReference>
<dbReference type="PROSITE" id="PS50110">
    <property type="entry name" value="RESPONSE_REGULATORY"/>
    <property type="match status" value="1"/>
</dbReference>
<dbReference type="EC" id="2.7.13.3" evidence="2"/>
<gene>
    <name evidence="7" type="ORF">S2091_4022</name>
</gene>
<dbReference type="Pfam" id="PF00512">
    <property type="entry name" value="HisKA"/>
    <property type="match status" value="1"/>
</dbReference>
<comment type="caution">
    <text evidence="7">The sequence shown here is derived from an EMBL/GenBank/DDBJ whole genome shotgun (WGS) entry which is preliminary data.</text>
</comment>
<feature type="domain" description="Histidine kinase" evidence="5">
    <location>
        <begin position="162"/>
        <end position="399"/>
    </location>
</feature>
<dbReference type="RefSeq" id="WP_105533761.1">
    <property type="nucleotide sequence ID" value="NZ_PUGF01000026.1"/>
</dbReference>
<dbReference type="Gene3D" id="3.30.565.10">
    <property type="entry name" value="Histidine kinase-like ATPase, C-terminal domain"/>
    <property type="match status" value="1"/>
</dbReference>
<dbReference type="GO" id="GO:0000155">
    <property type="term" value="F:phosphorelay sensor kinase activity"/>
    <property type="evidence" value="ECO:0007669"/>
    <property type="project" value="InterPro"/>
</dbReference>
<dbReference type="Gene3D" id="3.40.50.2300">
    <property type="match status" value="1"/>
</dbReference>
<dbReference type="Gene3D" id="1.10.287.130">
    <property type="match status" value="1"/>
</dbReference>
<name>A0A2S9GU28_9BURK</name>
<dbReference type="EMBL" id="PUGF01000026">
    <property type="protein sequence ID" value="PRC91237.1"/>
    <property type="molecule type" value="Genomic_DNA"/>
</dbReference>
<dbReference type="InterPro" id="IPR036890">
    <property type="entry name" value="HATPase_C_sf"/>
</dbReference>
<reference evidence="7 8" key="1">
    <citation type="submission" date="2018-02" db="EMBL/GenBank/DDBJ databases">
        <title>Solimicrobium silvestre gen. nov., sp. nov., isolated from alpine forest soil.</title>
        <authorList>
            <person name="Margesin R."/>
            <person name="Albuquerque L."/>
            <person name="Zhang D.-C."/>
            <person name="Froufe H.J.C."/>
            <person name="Severino R."/>
            <person name="Roxo I."/>
            <person name="Egas C."/>
            <person name="Da Costa M.S."/>
        </authorList>
    </citation>
    <scope>NUCLEOTIDE SEQUENCE [LARGE SCALE GENOMIC DNA]</scope>
    <source>
        <strain evidence="7 8">S20-91</strain>
    </source>
</reference>
<proteinExistence type="predicted"/>
<dbReference type="InterPro" id="IPR003594">
    <property type="entry name" value="HATPase_dom"/>
</dbReference>
<dbReference type="SUPFAM" id="SSF52172">
    <property type="entry name" value="CheY-like"/>
    <property type="match status" value="1"/>
</dbReference>
<feature type="modified residue" description="4-aspartylphosphate" evidence="4">
    <location>
        <position position="56"/>
    </location>
</feature>
<dbReference type="Pfam" id="PF00072">
    <property type="entry name" value="Response_reg"/>
    <property type="match status" value="1"/>
</dbReference>
<dbReference type="PANTHER" id="PTHR43547:SF2">
    <property type="entry name" value="HYBRID SIGNAL TRANSDUCTION HISTIDINE KINASE C"/>
    <property type="match status" value="1"/>
</dbReference>
<dbReference type="InterPro" id="IPR001789">
    <property type="entry name" value="Sig_transdc_resp-reg_receiver"/>
</dbReference>
<dbReference type="SMART" id="SM00387">
    <property type="entry name" value="HATPase_c"/>
    <property type="match status" value="1"/>
</dbReference>
<dbReference type="PRINTS" id="PR00344">
    <property type="entry name" value="BCTRLSENSOR"/>
</dbReference>
<evidence type="ECO:0000256" key="1">
    <source>
        <dbReference type="ARBA" id="ARBA00000085"/>
    </source>
</evidence>
<sequence>MNKNFVILIVDDNLNNRFSVRELLVRIPHTEIIEAASGEKSLLLTIERDVHLILLDVQMPGMDGYETANILQMTERTRDIPIIFLTAVFKAEEFVKRGYALGAVDYLTKPLDDNILLNRVRHYQHLHERERKLSETLVELRTTRENLLQVEKFSALGTMVAGVSHELNTPLGNAKMAASTLHDRIVEIKKNYDAGTMKRNQIEQFFIEGEEITALVHRALDRAVDLVLNFKQVAVDQTSEQRSTFDFATVIEETIATLLINFKHEPWQVVLKLPSGIEIDSYPGSLEQIIVNLVHNSIRHGFHGRDHGCITINAYREHLPNKLYDQIVLIFSDDGVGIAPENLNRVFDPFFTTRLGQGGSGMGLSVCYRITTVLLGGSIEVETSSGSGTTFKLTFPLTAPVMM</sequence>
<organism evidence="7 8">
    <name type="scientific">Solimicrobium silvestre</name>
    <dbReference type="NCBI Taxonomy" id="2099400"/>
    <lineage>
        <taxon>Bacteria</taxon>
        <taxon>Pseudomonadati</taxon>
        <taxon>Pseudomonadota</taxon>
        <taxon>Betaproteobacteria</taxon>
        <taxon>Burkholderiales</taxon>
        <taxon>Oxalobacteraceae</taxon>
        <taxon>Solimicrobium</taxon>
    </lineage>
</organism>
<dbReference type="InterPro" id="IPR036097">
    <property type="entry name" value="HisK_dim/P_sf"/>
</dbReference>
<dbReference type="Proteomes" id="UP000237839">
    <property type="component" value="Unassembled WGS sequence"/>
</dbReference>
<dbReference type="SMART" id="SM00448">
    <property type="entry name" value="REC"/>
    <property type="match status" value="1"/>
</dbReference>
<feature type="domain" description="Response regulatory" evidence="6">
    <location>
        <begin position="6"/>
        <end position="124"/>
    </location>
</feature>
<dbReference type="OrthoDB" id="9812260at2"/>
<dbReference type="CDD" id="cd00082">
    <property type="entry name" value="HisKA"/>
    <property type="match status" value="1"/>
</dbReference>
<evidence type="ECO:0000256" key="4">
    <source>
        <dbReference type="PROSITE-ProRule" id="PRU00169"/>
    </source>
</evidence>
<dbReference type="InterPro" id="IPR004358">
    <property type="entry name" value="Sig_transdc_His_kin-like_C"/>
</dbReference>
<dbReference type="AlphaFoldDB" id="A0A2S9GU28"/>
<comment type="catalytic activity">
    <reaction evidence="1">
        <text>ATP + protein L-histidine = ADP + protein N-phospho-L-histidine.</text>
        <dbReference type="EC" id="2.7.13.3"/>
    </reaction>
</comment>
<keyword evidence="8" id="KW-1185">Reference proteome</keyword>
<dbReference type="PROSITE" id="PS50109">
    <property type="entry name" value="HIS_KIN"/>
    <property type="match status" value="1"/>
</dbReference>
<dbReference type="InterPro" id="IPR003661">
    <property type="entry name" value="HisK_dim/P_dom"/>
</dbReference>
<keyword evidence="7" id="KW-0808">Transferase</keyword>
<dbReference type="Pfam" id="PF02518">
    <property type="entry name" value="HATPase_c"/>
    <property type="match status" value="1"/>
</dbReference>
<evidence type="ECO:0000259" key="6">
    <source>
        <dbReference type="PROSITE" id="PS50110"/>
    </source>
</evidence>
<dbReference type="SUPFAM" id="SSF55874">
    <property type="entry name" value="ATPase domain of HSP90 chaperone/DNA topoisomerase II/histidine kinase"/>
    <property type="match status" value="1"/>
</dbReference>
<evidence type="ECO:0000259" key="5">
    <source>
        <dbReference type="PROSITE" id="PS50109"/>
    </source>
</evidence>
<dbReference type="PANTHER" id="PTHR43547">
    <property type="entry name" value="TWO-COMPONENT HISTIDINE KINASE"/>
    <property type="match status" value="1"/>
</dbReference>
<evidence type="ECO:0000256" key="3">
    <source>
        <dbReference type="ARBA" id="ARBA00022553"/>
    </source>
</evidence>
<evidence type="ECO:0000256" key="2">
    <source>
        <dbReference type="ARBA" id="ARBA00012438"/>
    </source>
</evidence>
<accession>A0A2S9GU28</accession>
<keyword evidence="3 4" id="KW-0597">Phosphoprotein</keyword>
<evidence type="ECO:0000313" key="7">
    <source>
        <dbReference type="EMBL" id="PRC91237.1"/>
    </source>
</evidence>
<dbReference type="InterPro" id="IPR011006">
    <property type="entry name" value="CheY-like_superfamily"/>
</dbReference>
<protein>
    <recommendedName>
        <fullName evidence="2">histidine kinase</fullName>
        <ecNumber evidence="2">2.7.13.3</ecNumber>
    </recommendedName>
</protein>
<keyword evidence="7" id="KW-0418">Kinase</keyword>